<accession>A0AAP1WHD6</accession>
<keyword evidence="2" id="KW-1185">Reference proteome</keyword>
<dbReference type="Proteomes" id="UP000806077">
    <property type="component" value="Unassembled WGS sequence"/>
</dbReference>
<sequence length="316" mass="37044">MKDKRFSLLENENSTALKAQGSSYEKEDKPHFSLLTKETEKAPVQIPFSRKLHYWLIENKATFLHRTYGLKINYNNKKTIQYLLEVKCTGYKKGIFYYTLDRTRFFKDGKQLDRFMEQLAEQSVSCLYPLKVSVNKLGEIVSVTNQEEIEKRWQIKQKELAKRYKGNPFINYCQKISNSVSSSAKLLESLTNDVVYDILFSKLYINYSNKFTKPLEKEFKWFSGFKKVQFYGSQTVNPIIKENKRILINYNGVMRPIGGLGKGETLVKYELDSKDNSLLRIDGLFNYTQNNVNETIEFKAIWQKSMDKTIAQQIAY</sequence>
<protein>
    <submittedName>
        <fullName evidence="1">Uncharacterized protein</fullName>
    </submittedName>
</protein>
<evidence type="ECO:0000313" key="2">
    <source>
        <dbReference type="Proteomes" id="UP000806077"/>
    </source>
</evidence>
<evidence type="ECO:0000313" key="1">
    <source>
        <dbReference type="EMBL" id="MBE7696321.1"/>
    </source>
</evidence>
<name>A0AAP1WHD6_9FLAO</name>
<dbReference type="EMBL" id="WXXV01000067">
    <property type="protein sequence ID" value="MBE7696321.1"/>
    <property type="molecule type" value="Genomic_DNA"/>
</dbReference>
<comment type="caution">
    <text evidence="1">The sequence shown here is derived from an EMBL/GenBank/DDBJ whole genome shotgun (WGS) entry which is preliminary data.</text>
</comment>
<proteinExistence type="predicted"/>
<dbReference type="RefSeq" id="WP_193702234.1">
    <property type="nucleotide sequence ID" value="NZ_WXXV01000067.1"/>
</dbReference>
<gene>
    <name evidence="1" type="ORF">F7645_12945</name>
</gene>
<organism evidence="1 2">
    <name type="scientific">Tenacibaculum finnmarkense genomovar finnmarkense</name>
    <dbReference type="NCBI Taxonomy" id="1458503"/>
    <lineage>
        <taxon>Bacteria</taxon>
        <taxon>Pseudomonadati</taxon>
        <taxon>Bacteroidota</taxon>
        <taxon>Flavobacteriia</taxon>
        <taxon>Flavobacteriales</taxon>
        <taxon>Flavobacteriaceae</taxon>
        <taxon>Tenacibaculum</taxon>
        <taxon>Tenacibaculum finnmarkense</taxon>
    </lineage>
</organism>
<feature type="non-terminal residue" evidence="1">
    <location>
        <position position="316"/>
    </location>
</feature>
<dbReference type="AlphaFoldDB" id="A0AAP1WHD6"/>
<reference evidence="1 2" key="1">
    <citation type="journal article" date="2020" name="Int. J. Syst. Evol. Microbiol.">
        <title>Tenacibaculum piscium sp. nov., isolated from skin ulcers of sea-farmed fish, and description of Tenacibaculum finnmarkense sp. nov. with subdivision into genomovars finnmarkense and ulcerans.</title>
        <authorList>
            <person name="Olsen A.B."/>
            <person name="Spilsberg B."/>
            <person name="Nilsen H.K."/>
            <person name="Lagesen K."/>
            <person name="Gulla S."/>
            <person name="Avendano-Herrera R."/>
            <person name="Irgang R."/>
            <person name="Duchaud E."/>
            <person name="Colquhoun D.J."/>
        </authorList>
    </citation>
    <scope>NUCLEOTIDE SEQUENCE [LARGE SCALE GENOMIC DNA]</scope>
    <source>
        <strain evidence="1 2">TNO037</strain>
    </source>
</reference>